<evidence type="ECO:0000313" key="1">
    <source>
        <dbReference type="EMBL" id="KAJ7571685.1"/>
    </source>
</evidence>
<dbReference type="EMBL" id="CM055092">
    <property type="protein sequence ID" value="KAJ7571685.1"/>
    <property type="molecule type" value="Genomic_DNA"/>
</dbReference>
<reference evidence="2" key="1">
    <citation type="journal article" date="2024" name="Proc. Natl. Acad. Sci. U.S.A.">
        <title>Extraordinary preservation of gene collinearity over three hundred million years revealed in homosporous lycophytes.</title>
        <authorList>
            <person name="Li C."/>
            <person name="Wickell D."/>
            <person name="Kuo L.Y."/>
            <person name="Chen X."/>
            <person name="Nie B."/>
            <person name="Liao X."/>
            <person name="Peng D."/>
            <person name="Ji J."/>
            <person name="Jenkins J."/>
            <person name="Williams M."/>
            <person name="Shu S."/>
            <person name="Plott C."/>
            <person name="Barry K."/>
            <person name="Rajasekar S."/>
            <person name="Grimwood J."/>
            <person name="Han X."/>
            <person name="Sun S."/>
            <person name="Hou Z."/>
            <person name="He W."/>
            <person name="Dai G."/>
            <person name="Sun C."/>
            <person name="Schmutz J."/>
            <person name="Leebens-Mack J.H."/>
            <person name="Li F.W."/>
            <person name="Wang L."/>
        </authorList>
    </citation>
    <scope>NUCLEOTIDE SEQUENCE [LARGE SCALE GENOMIC DNA]</scope>
    <source>
        <strain evidence="2">cv. PW_Plant_1</strain>
    </source>
</reference>
<accession>A0ACC2EZ93</accession>
<gene>
    <name evidence="1" type="ORF">O6H91_01G172500</name>
</gene>
<organism evidence="1 2">
    <name type="scientific">Diphasiastrum complanatum</name>
    <name type="common">Issler's clubmoss</name>
    <name type="synonym">Lycopodium complanatum</name>
    <dbReference type="NCBI Taxonomy" id="34168"/>
    <lineage>
        <taxon>Eukaryota</taxon>
        <taxon>Viridiplantae</taxon>
        <taxon>Streptophyta</taxon>
        <taxon>Embryophyta</taxon>
        <taxon>Tracheophyta</taxon>
        <taxon>Lycopodiopsida</taxon>
        <taxon>Lycopodiales</taxon>
        <taxon>Lycopodiaceae</taxon>
        <taxon>Lycopodioideae</taxon>
        <taxon>Diphasiastrum</taxon>
    </lineage>
</organism>
<sequence length="379" mass="42749">MMPSPGSLGFADADAMPSTSSSSSSCPHGPWTAVCAMWWAGFKDACSLQRAFLFCRRSRIVWIKTGQCFLLNGLIFLGRRQEMLNIWQDSVLALQKVVVPTLNHLLNFQLQSSLESHSVMEGEPSITSKAFPHALQSVLIAICYVFWLYPLYIISFVINCIWYNEIARHAFEAIDHVPKRSYSNSQAAESGLKLGKGVDTVKTRSMKSGVFDSVVLGIGEQIYSMIMVSAFFIEVFLVSFIPYIGKFLYFLLLSWLYAYYCFDYKWNFARWSLEKRLVFFETNWAFFAGFGSPCVLATFFFSPLVSAGVMAILFPLFVLVATGSQPELVVGSSKIVMESSQLRRLPIFYLANHITLPLLSLLQQRLSFVPSDSGRKRAQ</sequence>
<keyword evidence="2" id="KW-1185">Reference proteome</keyword>
<name>A0ACC2EZ93_DIPCM</name>
<proteinExistence type="predicted"/>
<evidence type="ECO:0000313" key="2">
    <source>
        <dbReference type="Proteomes" id="UP001162992"/>
    </source>
</evidence>
<dbReference type="Proteomes" id="UP001162992">
    <property type="component" value="Chromosome 1"/>
</dbReference>
<comment type="caution">
    <text evidence="1">The sequence shown here is derived from an EMBL/GenBank/DDBJ whole genome shotgun (WGS) entry which is preliminary data.</text>
</comment>
<protein>
    <submittedName>
        <fullName evidence="1">Uncharacterized protein</fullName>
    </submittedName>
</protein>